<dbReference type="PANTHER" id="PTHR43046:SF2">
    <property type="entry name" value="8-OXO-DGTP DIPHOSPHATASE-RELATED"/>
    <property type="match status" value="1"/>
</dbReference>
<accession>H8G5J3</accession>
<dbReference type="CDD" id="cd04690">
    <property type="entry name" value="NUDIX_Hydrolase"/>
    <property type="match status" value="1"/>
</dbReference>
<dbReference type="InterPro" id="IPR000086">
    <property type="entry name" value="NUDIX_hydrolase_dom"/>
</dbReference>
<dbReference type="PROSITE" id="PS00893">
    <property type="entry name" value="NUDIX_BOX"/>
    <property type="match status" value="1"/>
</dbReference>
<evidence type="ECO:0000259" key="3">
    <source>
        <dbReference type="PROSITE" id="PS51462"/>
    </source>
</evidence>
<dbReference type="InterPro" id="IPR020084">
    <property type="entry name" value="NUDIX_hydrolase_CS"/>
</dbReference>
<feature type="domain" description="Nudix hydrolase" evidence="3">
    <location>
        <begin position="3"/>
        <end position="129"/>
    </location>
</feature>
<dbReference type="Gene3D" id="3.90.79.10">
    <property type="entry name" value="Nucleoside Triphosphate Pyrophosphohydrolase"/>
    <property type="match status" value="1"/>
</dbReference>
<dbReference type="Proteomes" id="UP000004705">
    <property type="component" value="Chromosome"/>
</dbReference>
<proteinExistence type="predicted"/>
<dbReference type="PANTHER" id="PTHR43046">
    <property type="entry name" value="GDP-MANNOSE MANNOSYL HYDROLASE"/>
    <property type="match status" value="1"/>
</dbReference>
<reference evidence="4 5" key="1">
    <citation type="journal article" date="2012" name="Stand. Genomic Sci.">
        <title>Genome sequence of the soil bacterium Saccharomonospora azurea type strain (NA-128(T)).</title>
        <authorList>
            <person name="Klenk H.P."/>
            <person name="Held B."/>
            <person name="Lucas S."/>
            <person name="Lapidus A."/>
            <person name="Copeland A."/>
            <person name="Hammon N."/>
            <person name="Pitluck S."/>
            <person name="Goodwin L.A."/>
            <person name="Han C."/>
            <person name="Tapia R."/>
            <person name="Brambilla E.M."/>
            <person name="Potter G."/>
            <person name="Land M."/>
            <person name="Ivanova N."/>
            <person name="Rohde M."/>
            <person name="Goker M."/>
            <person name="Detter J.C."/>
            <person name="Kyrpides N.C."/>
            <person name="Woyke T."/>
        </authorList>
    </citation>
    <scope>NUCLEOTIDE SEQUENCE [LARGE SCALE GENOMIC DNA]</scope>
    <source>
        <strain evidence="4 5">NA-128</strain>
    </source>
</reference>
<dbReference type="GO" id="GO:0016787">
    <property type="term" value="F:hydrolase activity"/>
    <property type="evidence" value="ECO:0007669"/>
    <property type="project" value="UniProtKB-KW"/>
</dbReference>
<evidence type="ECO:0000313" key="4">
    <source>
        <dbReference type="EMBL" id="EHY88229.1"/>
    </source>
</evidence>
<dbReference type="EMBL" id="CM001466">
    <property type="protein sequence ID" value="EHY88229.1"/>
    <property type="molecule type" value="Genomic_DNA"/>
</dbReference>
<gene>
    <name evidence="4" type="ORF">SacazDRAFT_01297</name>
</gene>
<organism evidence="4 5">
    <name type="scientific">Saccharomonospora azurea NA-128</name>
    <dbReference type="NCBI Taxonomy" id="882081"/>
    <lineage>
        <taxon>Bacteria</taxon>
        <taxon>Bacillati</taxon>
        <taxon>Actinomycetota</taxon>
        <taxon>Actinomycetes</taxon>
        <taxon>Pseudonocardiales</taxon>
        <taxon>Pseudonocardiaceae</taxon>
        <taxon>Saccharomonospora</taxon>
    </lineage>
</organism>
<protein>
    <submittedName>
        <fullName evidence="4">ADP-ribose pyrophosphatase</fullName>
    </submittedName>
</protein>
<dbReference type="PROSITE" id="PS51462">
    <property type="entry name" value="NUDIX"/>
    <property type="match status" value="1"/>
</dbReference>
<name>H8G5J3_9PSEU</name>
<comment type="cofactor">
    <cofactor evidence="1">
        <name>Mg(2+)</name>
        <dbReference type="ChEBI" id="CHEBI:18420"/>
    </cofactor>
</comment>
<keyword evidence="2" id="KW-0378">Hydrolase</keyword>
<sequence>MSDVIDSVSWVLVRDRRLLTVRTSGKEKFYLPGGKREQGESDVECLCREIREELGVDLDPRSAHRFAVLDELADGYTDGRRVHMTAYTARYEGELRPGREIAELAWLAASEAHRCPPAGRRVLAMLAERGEID</sequence>
<dbReference type="Pfam" id="PF00293">
    <property type="entry name" value="NUDIX"/>
    <property type="match status" value="1"/>
</dbReference>
<evidence type="ECO:0000313" key="5">
    <source>
        <dbReference type="Proteomes" id="UP000004705"/>
    </source>
</evidence>
<dbReference type="SUPFAM" id="SSF55811">
    <property type="entry name" value="Nudix"/>
    <property type="match status" value="1"/>
</dbReference>
<evidence type="ECO:0000256" key="1">
    <source>
        <dbReference type="ARBA" id="ARBA00001946"/>
    </source>
</evidence>
<keyword evidence="5" id="KW-1185">Reference proteome</keyword>
<dbReference type="InterPro" id="IPR015797">
    <property type="entry name" value="NUDIX_hydrolase-like_dom_sf"/>
</dbReference>
<dbReference type="HOGENOM" id="CLU_037162_13_3_11"/>
<evidence type="ECO:0000256" key="2">
    <source>
        <dbReference type="ARBA" id="ARBA00022801"/>
    </source>
</evidence>
<dbReference type="AlphaFoldDB" id="H8G5J3"/>